<comment type="catalytic activity">
    <reaction evidence="7">
        <text>a 2'-deoxyadenosine in DNA + S-adenosyl-L-methionine = an N(6)-methyl-2'-deoxyadenosine in DNA + S-adenosyl-L-homocysteine + H(+)</text>
        <dbReference type="Rhea" id="RHEA:15197"/>
        <dbReference type="Rhea" id="RHEA-COMP:12418"/>
        <dbReference type="Rhea" id="RHEA-COMP:12419"/>
        <dbReference type="ChEBI" id="CHEBI:15378"/>
        <dbReference type="ChEBI" id="CHEBI:57856"/>
        <dbReference type="ChEBI" id="CHEBI:59789"/>
        <dbReference type="ChEBI" id="CHEBI:90615"/>
        <dbReference type="ChEBI" id="CHEBI:90616"/>
        <dbReference type="EC" id="2.1.1.72"/>
    </reaction>
</comment>
<dbReference type="PANTHER" id="PTHR33841:SF1">
    <property type="entry name" value="DNA METHYLTRANSFERASE A"/>
    <property type="match status" value="1"/>
</dbReference>
<dbReference type="InterPro" id="IPR029063">
    <property type="entry name" value="SAM-dependent_MTases_sf"/>
</dbReference>
<organism evidence="13 14">
    <name type="scientific">Geobacter argillaceus</name>
    <dbReference type="NCBI Taxonomy" id="345631"/>
    <lineage>
        <taxon>Bacteria</taxon>
        <taxon>Pseudomonadati</taxon>
        <taxon>Thermodesulfobacteriota</taxon>
        <taxon>Desulfuromonadia</taxon>
        <taxon>Geobacterales</taxon>
        <taxon>Geobacteraceae</taxon>
        <taxon>Geobacter</taxon>
    </lineage>
</organism>
<evidence type="ECO:0000259" key="11">
    <source>
        <dbReference type="Pfam" id="PF23653"/>
    </source>
</evidence>
<dbReference type="Pfam" id="PF07669">
    <property type="entry name" value="Eco57I"/>
    <property type="match status" value="1"/>
</dbReference>
<dbReference type="Pfam" id="PF25120">
    <property type="entry name" value="DUF7814"/>
    <property type="match status" value="1"/>
</dbReference>
<name>A0A562WQP2_9BACT</name>
<evidence type="ECO:0000259" key="10">
    <source>
        <dbReference type="Pfam" id="PF12950"/>
    </source>
</evidence>
<feature type="domain" description="Type II methyltransferase M.TaqI-like" evidence="9">
    <location>
        <begin position="632"/>
        <end position="914"/>
    </location>
</feature>
<dbReference type="InterPro" id="IPR011639">
    <property type="entry name" value="MethylTrfase_TaqI-like_dom"/>
</dbReference>
<evidence type="ECO:0000256" key="2">
    <source>
        <dbReference type="ARBA" id="ARBA00022603"/>
    </source>
</evidence>
<keyword evidence="13" id="KW-0540">Nuclease</keyword>
<reference evidence="13 14" key="1">
    <citation type="submission" date="2019-07" db="EMBL/GenBank/DDBJ databases">
        <title>Genomic Encyclopedia of Archaeal and Bacterial Type Strains, Phase II (KMG-II): from individual species to whole genera.</title>
        <authorList>
            <person name="Goeker M."/>
        </authorList>
    </citation>
    <scope>NUCLEOTIDE SEQUENCE [LARGE SCALE GENOMIC DNA]</scope>
    <source>
        <strain evidence="13 14">ATCC BAA-1139</strain>
    </source>
</reference>
<evidence type="ECO:0000256" key="3">
    <source>
        <dbReference type="ARBA" id="ARBA00022679"/>
    </source>
</evidence>
<dbReference type="PRINTS" id="PR00507">
    <property type="entry name" value="N12N6MTFRASE"/>
</dbReference>
<dbReference type="GO" id="GO:0009007">
    <property type="term" value="F:site-specific DNA-methyltransferase (adenine-specific) activity"/>
    <property type="evidence" value="ECO:0007669"/>
    <property type="project" value="UniProtKB-EC"/>
</dbReference>
<keyword evidence="5" id="KW-0680">Restriction system</keyword>
<accession>A0A562WQP2</accession>
<keyword evidence="6" id="KW-0238">DNA-binding</keyword>
<keyword evidence="13" id="KW-0378">Hydrolase</keyword>
<keyword evidence="14" id="KW-1185">Reference proteome</keyword>
<dbReference type="GO" id="GO:0032259">
    <property type="term" value="P:methylation"/>
    <property type="evidence" value="ECO:0007669"/>
    <property type="project" value="UniProtKB-KW"/>
</dbReference>
<proteinExistence type="predicted"/>
<dbReference type="InterPro" id="IPR002052">
    <property type="entry name" value="DNA_methylase_N6_adenine_CS"/>
</dbReference>
<protein>
    <recommendedName>
        <fullName evidence="1">site-specific DNA-methyltransferase (adenine-specific)</fullName>
        <ecNumber evidence="1">2.1.1.72</ecNumber>
    </recommendedName>
</protein>
<evidence type="ECO:0000259" key="9">
    <source>
        <dbReference type="Pfam" id="PF07669"/>
    </source>
</evidence>
<feature type="domain" description="TaqI-like C-terminal specificity" evidence="10">
    <location>
        <begin position="1055"/>
        <end position="1189"/>
    </location>
</feature>
<evidence type="ECO:0000256" key="8">
    <source>
        <dbReference type="SAM" id="Coils"/>
    </source>
</evidence>
<dbReference type="EMBL" id="VLLN01000004">
    <property type="protein sequence ID" value="TWJ32476.1"/>
    <property type="molecule type" value="Genomic_DNA"/>
</dbReference>
<evidence type="ECO:0000256" key="7">
    <source>
        <dbReference type="ARBA" id="ARBA00047942"/>
    </source>
</evidence>
<dbReference type="InterPro" id="IPR050953">
    <property type="entry name" value="N4_N6_ade-DNA_methylase"/>
</dbReference>
<dbReference type="Pfam" id="PF12950">
    <property type="entry name" value="TaqI_C"/>
    <property type="match status" value="1"/>
</dbReference>
<dbReference type="PANTHER" id="PTHR33841">
    <property type="entry name" value="DNA METHYLTRANSFERASE YEEA-RELATED"/>
    <property type="match status" value="1"/>
</dbReference>
<evidence type="ECO:0000256" key="5">
    <source>
        <dbReference type="ARBA" id="ARBA00022747"/>
    </source>
</evidence>
<keyword evidence="2" id="KW-0489">Methyltransferase</keyword>
<comment type="caution">
    <text evidence="13">The sequence shown here is derived from an EMBL/GenBank/DDBJ whole genome shotgun (WGS) entry which is preliminary data.</text>
</comment>
<dbReference type="GO" id="GO:0003677">
    <property type="term" value="F:DNA binding"/>
    <property type="evidence" value="ECO:0007669"/>
    <property type="project" value="UniProtKB-KW"/>
</dbReference>
<keyword evidence="13" id="KW-0255">Endonuclease</keyword>
<evidence type="ECO:0000259" key="12">
    <source>
        <dbReference type="Pfam" id="PF25120"/>
    </source>
</evidence>
<feature type="domain" description="DUF7149" evidence="11">
    <location>
        <begin position="7"/>
        <end position="243"/>
    </location>
</feature>
<dbReference type="PROSITE" id="PS00092">
    <property type="entry name" value="N6_MTASE"/>
    <property type="match status" value="1"/>
</dbReference>
<dbReference type="Gene3D" id="3.40.50.150">
    <property type="entry name" value="Vaccinia Virus protein VP39"/>
    <property type="match status" value="1"/>
</dbReference>
<dbReference type="SUPFAM" id="SSF53335">
    <property type="entry name" value="S-adenosyl-L-methionine-dependent methyltransferases"/>
    <property type="match status" value="1"/>
</dbReference>
<dbReference type="RefSeq" id="WP_145018879.1">
    <property type="nucleotide sequence ID" value="NZ_VLLN01000004.1"/>
</dbReference>
<dbReference type="OrthoDB" id="9784823at2"/>
<dbReference type="InterPro" id="IPR025931">
    <property type="entry name" value="TaqI_C"/>
</dbReference>
<dbReference type="AlphaFoldDB" id="A0A562WQP2"/>
<dbReference type="EC" id="2.1.1.72" evidence="1"/>
<dbReference type="InterPro" id="IPR055573">
    <property type="entry name" value="DUF7149"/>
</dbReference>
<dbReference type="Proteomes" id="UP000319449">
    <property type="component" value="Unassembled WGS sequence"/>
</dbReference>
<keyword evidence="8" id="KW-0175">Coiled coil</keyword>
<evidence type="ECO:0000256" key="1">
    <source>
        <dbReference type="ARBA" id="ARBA00011900"/>
    </source>
</evidence>
<sequence length="1258" mass="144583">MKLQLLSPAKALNKAYLRQSLKRDQIELFKANLARMFERLRSDEHEEHLKNIVADFLKDTWYKPGFEINTSKRADLVIHNGKSSDDSIGVIIETKKPSNRAEMISPERPNAKALHELLHYYMQERYIKGNQEIKRLIVCNIYEWYIFDAADFERFFFGNQRLVKSYKDWNDGLLVSTNTDWFYQEIAKPFIEKELTELPCTCFDLRDFEKIARNPDKVDDRKLINLFKLLSPAHLLKQPFTNDSNSLNREFYNELLHIIGLEEVKEKGKKLIGRKPEGSRLDGSLLENTVSYLKNRNRLAGIGRPEQYGGSEDEQLFSIALELCITWLNRLLFLKLLEGQLIGYHRGDQAHAFLNSRRIADYDDLDELFFDVLAVRPADRTESVRKKFGSIPYLNSSLFEESELERATMRINELKNRHDLPLYSATVLKEPTGRRRTGGMNTLHYLFEFLDAYDFAAEGAAEIQEQNKTIINASVLGLIFEKINGYRDGSFFTPGFITMYICRETVRRAVVQRFNERYGWDCADFTALYNCLDKITLQEANETVNSLKICDPAVGSGHFLVSALNEMIAVKADLEILADRDGKRLRGYSVAIENDELIVTGDDQLFSYNYRDPESQRVQEILFHEKETIIENCLFGVDINAKSVAICRLRLWIELLKNAYYRRGTLELETLPNIDINIKCGNSLVSRFAITGNPGILPGDRKKLKELTEKYRSHVFDYKLSPANKAQLRKVIEGQKEDLLKFGLPNDKDLVELRRRENFLDQLPLFTLSKKEAAERQKLTEEVEALKKRFEEKQRSLYANAFEWRFEFPEVLDGNGEFTGFDAVIGNPPYIRQEAIKEQKPAFVEMFGDFYCGTADIYTYFYKTGLGLLRNGGLLCYIAPNKFMRSGYGRNTRELLTTAATPLMVLDFGDLPVFDEATTYPSIVLVEKAPPSIPPCQGGRGKRRSKAPSLTREGVFLAATLTDPAQLQRFAETLPAVGFTMPVSALSADGWTLERPEVLGLMDKLRNAGKPLGEYVEGKFYYGIKTGLNEAFVIDEETKARLIAEDPKSAEIIKPWLRGRDIRKWKAEPSGVHIIYIPWRFDIEKYPAVLNHLLQYRDKLEQRNEALTGRHEWYALQRYASDYICEFNKKKIVYQVFQVKPLFLIDNTGVLTNNAAYIVPDADEYLLAYLNSKLGWYLIQQFCSPIQNGYQLMATYFGKSLIYPATAEQKAPIIELVQKILTDPDDPEVPRLEAEIDRLVYALYGLTGEEIALIEGAN</sequence>
<dbReference type="GO" id="GO:0004519">
    <property type="term" value="F:endonuclease activity"/>
    <property type="evidence" value="ECO:0007669"/>
    <property type="project" value="UniProtKB-KW"/>
</dbReference>
<evidence type="ECO:0000313" key="14">
    <source>
        <dbReference type="Proteomes" id="UP000319449"/>
    </source>
</evidence>
<evidence type="ECO:0000256" key="4">
    <source>
        <dbReference type="ARBA" id="ARBA00022691"/>
    </source>
</evidence>
<evidence type="ECO:0000313" key="13">
    <source>
        <dbReference type="EMBL" id="TWJ32476.1"/>
    </source>
</evidence>
<keyword evidence="4" id="KW-0949">S-adenosyl-L-methionine</keyword>
<feature type="coiled-coil region" evidence="8">
    <location>
        <begin position="769"/>
        <end position="796"/>
    </location>
</feature>
<dbReference type="GO" id="GO:0009307">
    <property type="term" value="P:DNA restriction-modification system"/>
    <property type="evidence" value="ECO:0007669"/>
    <property type="project" value="UniProtKB-KW"/>
</dbReference>
<evidence type="ECO:0000256" key="6">
    <source>
        <dbReference type="ARBA" id="ARBA00023125"/>
    </source>
</evidence>
<gene>
    <name evidence="13" type="ORF">JN12_00916</name>
</gene>
<dbReference type="InterPro" id="IPR056716">
    <property type="entry name" value="DUF7814"/>
</dbReference>
<keyword evidence="3" id="KW-0808">Transferase</keyword>
<dbReference type="Pfam" id="PF23653">
    <property type="entry name" value="DUF7149"/>
    <property type="match status" value="1"/>
</dbReference>
<feature type="domain" description="DUF7814" evidence="12">
    <location>
        <begin position="244"/>
        <end position="471"/>
    </location>
</feature>